<dbReference type="AlphaFoldDB" id="D6AAA3"/>
<organism evidence="4 5">
    <name type="scientific">Streptomyces viridosporus (strain ATCC 14672 / DSM 40746 / JCM 4963 / KCTC 9882 / NRRL B-12104 / FH 1290)</name>
    <name type="common">Streptomyces ghanaensis</name>
    <dbReference type="NCBI Taxonomy" id="566461"/>
    <lineage>
        <taxon>Bacteria</taxon>
        <taxon>Bacillati</taxon>
        <taxon>Actinomycetota</taxon>
        <taxon>Actinomycetes</taxon>
        <taxon>Kitasatosporales</taxon>
        <taxon>Streptomycetaceae</taxon>
        <taxon>Streptomyces</taxon>
    </lineage>
</organism>
<dbReference type="InterPro" id="IPR042099">
    <property type="entry name" value="ANL_N_sf"/>
</dbReference>
<evidence type="ECO:0000313" key="5">
    <source>
        <dbReference type="Proteomes" id="UP000003824"/>
    </source>
</evidence>
<name>D6AAA3_STRV1</name>
<gene>
    <name evidence="4" type="ORF">SSFG_07673</name>
</gene>
<dbReference type="GO" id="GO:0005737">
    <property type="term" value="C:cytoplasm"/>
    <property type="evidence" value="ECO:0007669"/>
    <property type="project" value="TreeGrafter"/>
</dbReference>
<evidence type="ECO:0000313" key="4">
    <source>
        <dbReference type="EMBL" id="EFE72438.2"/>
    </source>
</evidence>
<reference evidence="5" key="1">
    <citation type="submission" date="2008-12" db="EMBL/GenBank/DDBJ databases">
        <title>Annotation of Streptomyces ghanaensis ATCC 14672.</title>
        <authorList>
            <consortium name="The Broad Institute Genome Sequencing Platform"/>
            <consortium name="Broad Institute Microbial Sequencing Center"/>
            <person name="Fischbach M."/>
            <person name="Ward D."/>
            <person name="Young S."/>
            <person name="Kodira C.D."/>
            <person name="Zeng Q."/>
            <person name="Koehrsen M."/>
            <person name="Godfrey P."/>
            <person name="Alvarado L."/>
            <person name="Berlin A.M."/>
            <person name="Borenstein D."/>
            <person name="Chen Z."/>
            <person name="Engels R."/>
            <person name="Freedman E."/>
            <person name="Gellesch M."/>
            <person name="Goldberg J."/>
            <person name="Griggs A."/>
            <person name="Gujja S."/>
            <person name="Heiman D.I."/>
            <person name="Hepburn T.A."/>
            <person name="Howarth C."/>
            <person name="Jen D."/>
            <person name="Larson L."/>
            <person name="Lewis B."/>
            <person name="Mehta T."/>
            <person name="Park D."/>
            <person name="Pearson M."/>
            <person name="Roberts A."/>
            <person name="Saif S."/>
            <person name="Shea T.D."/>
            <person name="Shenoy N."/>
            <person name="Sisk P."/>
            <person name="Stolte C."/>
            <person name="Sykes S.N."/>
            <person name="Walk T."/>
            <person name="White J."/>
            <person name="Yandava C."/>
            <person name="Straight P."/>
            <person name="Clardy J."/>
            <person name="Hung D."/>
            <person name="Kolter R."/>
            <person name="Mekalanos J."/>
            <person name="Walker S."/>
            <person name="Walsh C.T."/>
            <person name="Wieland B.L.C."/>
            <person name="Ilzarbe M."/>
            <person name="Galagan J."/>
            <person name="Nusbaum C."/>
            <person name="Birren B."/>
        </authorList>
    </citation>
    <scope>NUCLEOTIDE SEQUENCE [LARGE SCALE GENOMIC DNA]</scope>
    <source>
        <strain evidence="5">ATCC 14672 / DSM 40746 / JCM 4963 / KCTC 9882 / NRRL B-12104 / FH 1290</strain>
    </source>
</reference>
<dbReference type="PANTHER" id="PTHR45527:SF1">
    <property type="entry name" value="FATTY ACID SYNTHASE"/>
    <property type="match status" value="1"/>
</dbReference>
<dbReference type="EMBL" id="DS999642">
    <property type="protein sequence ID" value="EFE72438.2"/>
    <property type="molecule type" value="Genomic_DNA"/>
</dbReference>
<feature type="domain" description="AMP-dependent synthetase/ligase" evidence="2">
    <location>
        <begin position="375"/>
        <end position="724"/>
    </location>
</feature>
<dbReference type="SUPFAM" id="SSF56801">
    <property type="entry name" value="Acetyl-CoA synthetase-like"/>
    <property type="match status" value="1"/>
</dbReference>
<feature type="domain" description="AMP-binding enzyme C-terminal" evidence="3">
    <location>
        <begin position="784"/>
        <end position="865"/>
    </location>
</feature>
<dbReference type="PANTHER" id="PTHR45527">
    <property type="entry name" value="NONRIBOSOMAL PEPTIDE SYNTHETASE"/>
    <property type="match status" value="1"/>
</dbReference>
<dbReference type="SUPFAM" id="SSF52777">
    <property type="entry name" value="CoA-dependent acyltransferases"/>
    <property type="match status" value="1"/>
</dbReference>
<dbReference type="Proteomes" id="UP000003824">
    <property type="component" value="Unassembled WGS sequence"/>
</dbReference>
<dbReference type="InterPro" id="IPR045851">
    <property type="entry name" value="AMP-bd_C_sf"/>
</dbReference>
<proteinExistence type="predicted"/>
<dbReference type="CDD" id="cd05930">
    <property type="entry name" value="A_NRPS"/>
    <property type="match status" value="1"/>
</dbReference>
<evidence type="ECO:0000256" key="1">
    <source>
        <dbReference type="SAM" id="MobiDB-lite"/>
    </source>
</evidence>
<dbReference type="Gene3D" id="3.40.50.12780">
    <property type="entry name" value="N-terminal domain of ligase-like"/>
    <property type="match status" value="1"/>
</dbReference>
<dbReference type="InterPro" id="IPR020845">
    <property type="entry name" value="AMP-binding_CS"/>
</dbReference>
<accession>D6AAA3</accession>
<dbReference type="eggNOG" id="COG1020">
    <property type="taxonomic scope" value="Bacteria"/>
</dbReference>
<evidence type="ECO:0000259" key="3">
    <source>
        <dbReference type="Pfam" id="PF13193"/>
    </source>
</evidence>
<dbReference type="GO" id="GO:0043041">
    <property type="term" value="P:amino acid activation for nonribosomal peptide biosynthetic process"/>
    <property type="evidence" value="ECO:0007669"/>
    <property type="project" value="TreeGrafter"/>
</dbReference>
<feature type="region of interest" description="Disordered" evidence="1">
    <location>
        <begin position="1"/>
        <end position="36"/>
    </location>
</feature>
<evidence type="ECO:0000259" key="2">
    <source>
        <dbReference type="Pfam" id="PF00501"/>
    </source>
</evidence>
<dbReference type="PROSITE" id="PS00455">
    <property type="entry name" value="AMP_BINDING"/>
    <property type="match status" value="1"/>
</dbReference>
<dbReference type="Gene3D" id="3.30.300.30">
    <property type="match status" value="1"/>
</dbReference>
<protein>
    <submittedName>
        <fullName evidence="4">A-domain type II peptide synthetase</fullName>
    </submittedName>
</protein>
<dbReference type="InterPro" id="IPR025110">
    <property type="entry name" value="AMP-bd_C"/>
</dbReference>
<dbReference type="InterPro" id="IPR000873">
    <property type="entry name" value="AMP-dep_synth/lig_dom"/>
</dbReference>
<sequence>MSSTFAFQEKHAPPTRSNNGAMDIEAAANHPGRGPSAHAPVLPRYAGFRLAGGIDLCTLRQAWHTAVRTCLGDAVAADPVRFTDVSALAVDDVDALASALCGRWATERAGAAPGPRARLSAARLTGTDLVLFVSLDAEADDTCLPRLCDALSAAYLRGPGTLVNAGAPAAPAPPVGPAPEHRRHEGAVLPFSWDGALARRVDETAAAEGASPQSVVLTAFRALLLRHDGHPGDETFRRLLADVRHFTHGTWPVPHHDAVFTGRSTAPAVTRLLGLEARPVVPERITVPAELALVIDAVSPRLSGHLEYRTPVYDAASAANVLERLRALLTAAVAAPDTPVAALPPHLPGTVAAERYASLPPFTPAGGEPVHLRATSHARGDAPAVVAAGCATDYTSLGAAAHEVAQRLAALVVPGDAVAVRMPAGPLRIAALLGVLSRGARLLWLAPGTAGERGRAMLSTLRPACVLVEGDHDDDLLRWYREELGGRVLDLAADDPLPAEEVPAPRVAPGDGAYVAFTSGSTGRPKGIPQSHAALSQFAHWMGTQFAMGPGARVAQWVSPEHDPALAEVSATLVAGGTLYVVPDDVRINPDRLVPWLAEQRITHIQTVPSFARDLLDVITQTGAAPKLGALSHILLMGEALPPQLVAGLARALPSARVFNLYGPTEVIAATWHEVTGAVRGPVPIGRAIPGREVLVVDENDLTCPVGTTGALVVRSPYVTPGYLGSDDRAPFRPVKRLDSPGTAAGGWYRTGDLGCRLPDGTIEFRGREDFQIKLSGNRVELTEIEASLSFHPSVLECAVVPVADASGLVGRLAVHVVPRRDADGRPTGTASAWRTHLSRYFGSLNLPATFHEAVGRLPRNAAGKVDRSRLREMSPAA</sequence>
<dbReference type="GO" id="GO:0031177">
    <property type="term" value="F:phosphopantetheine binding"/>
    <property type="evidence" value="ECO:0007669"/>
    <property type="project" value="TreeGrafter"/>
</dbReference>
<dbReference type="Gene3D" id="3.30.559.30">
    <property type="entry name" value="Nonribosomal peptide synthetase, condensation domain"/>
    <property type="match status" value="2"/>
</dbReference>
<dbReference type="GO" id="GO:0044550">
    <property type="term" value="P:secondary metabolite biosynthetic process"/>
    <property type="evidence" value="ECO:0007669"/>
    <property type="project" value="TreeGrafter"/>
</dbReference>
<dbReference type="Pfam" id="PF00501">
    <property type="entry name" value="AMP-binding"/>
    <property type="match status" value="1"/>
</dbReference>
<dbReference type="Pfam" id="PF13193">
    <property type="entry name" value="AMP-binding_C"/>
    <property type="match status" value="1"/>
</dbReference>